<dbReference type="EMBL" id="MBTF01000011">
    <property type="protein sequence ID" value="OOQ59951.1"/>
    <property type="molecule type" value="Genomic_DNA"/>
</dbReference>
<name>A0A1S9PG66_9SPHI</name>
<evidence type="ECO:0000313" key="1">
    <source>
        <dbReference type="EMBL" id="OOQ59951.1"/>
    </source>
</evidence>
<sequence>MSIYSSVKASNYKKLLVVKVHFAGAKCNLSVICTLFMKCFLGSVVSHPIHLHIQNAYKIHNSVTNTPKAKIIVNLVD</sequence>
<reference evidence="1 2" key="1">
    <citation type="submission" date="2016-07" db="EMBL/GenBank/DDBJ databases">
        <title>Genomic analysis of zinc-resistant bacterium Mucilaginibacter pedocola TBZ30.</title>
        <authorList>
            <person name="Huang J."/>
            <person name="Tang J."/>
        </authorList>
    </citation>
    <scope>NUCLEOTIDE SEQUENCE [LARGE SCALE GENOMIC DNA]</scope>
    <source>
        <strain evidence="1 2">TBZ30</strain>
    </source>
</reference>
<gene>
    <name evidence="1" type="ORF">BC343_27760</name>
</gene>
<accession>A0A1S9PG66</accession>
<evidence type="ECO:0000313" key="2">
    <source>
        <dbReference type="Proteomes" id="UP000189739"/>
    </source>
</evidence>
<organism evidence="1 2">
    <name type="scientific">Mucilaginibacter pedocola</name>
    <dbReference type="NCBI Taxonomy" id="1792845"/>
    <lineage>
        <taxon>Bacteria</taxon>
        <taxon>Pseudomonadati</taxon>
        <taxon>Bacteroidota</taxon>
        <taxon>Sphingobacteriia</taxon>
        <taxon>Sphingobacteriales</taxon>
        <taxon>Sphingobacteriaceae</taxon>
        <taxon>Mucilaginibacter</taxon>
    </lineage>
</organism>
<protein>
    <submittedName>
        <fullName evidence="1">Uncharacterized protein</fullName>
    </submittedName>
</protein>
<dbReference type="AlphaFoldDB" id="A0A1S9PG66"/>
<proteinExistence type="predicted"/>
<dbReference type="STRING" id="1792845.BC343_27760"/>
<dbReference type="Proteomes" id="UP000189739">
    <property type="component" value="Unassembled WGS sequence"/>
</dbReference>
<keyword evidence="2" id="KW-1185">Reference proteome</keyword>
<comment type="caution">
    <text evidence="1">The sequence shown here is derived from an EMBL/GenBank/DDBJ whole genome shotgun (WGS) entry which is preliminary data.</text>
</comment>